<protein>
    <recommendedName>
        <fullName evidence="6">Peptidase</fullName>
    </recommendedName>
</protein>
<sequence>DPMMFFSPITYSKAHMILRMIRHVVSEPIFKQGVNRFLRQYEYSNADPEDLIRTFVEVHDENDAKTLTGDNFTLGQVIETWIYQEGHPVVTLYPLPNSTNRFIARQKTYKNYGELTSSEEDRLWKIPFFLHDERGDSYVHWMTQRESEITMTNDLILDKDVQVFIRIRYPPEHYHTIIDNLKSNSSFISQSAKSRLMDDAFTFAERGDHPYEIPLLLVITIIDEDVLTMKTFQAHLSLLQVRLSIFPEKYHLVQKYITRVLSPLFKNAKKVESENKKEGQMKEVILNELCENGFDECLQFGWEHFDSIRSIHNLTQSRFDFAALPRYLRTSTYMAGGKRGNQ</sequence>
<evidence type="ECO:0000256" key="1">
    <source>
        <dbReference type="ARBA" id="ARBA00010136"/>
    </source>
</evidence>
<reference evidence="4" key="1">
    <citation type="submission" date="2023-10" db="EMBL/GenBank/DDBJ databases">
        <title>Genome assembly of Pristionchus species.</title>
        <authorList>
            <person name="Yoshida K."/>
            <person name="Sommer R.J."/>
        </authorList>
    </citation>
    <scope>NUCLEOTIDE SEQUENCE</scope>
    <source>
        <strain evidence="4">RS5133</strain>
    </source>
</reference>
<dbReference type="GO" id="GO:0070006">
    <property type="term" value="F:metalloaminopeptidase activity"/>
    <property type="evidence" value="ECO:0007669"/>
    <property type="project" value="TreeGrafter"/>
</dbReference>
<dbReference type="Pfam" id="PF01433">
    <property type="entry name" value="Peptidase_M1"/>
    <property type="match status" value="1"/>
</dbReference>
<dbReference type="InterPro" id="IPR024571">
    <property type="entry name" value="ERAP1-like_C_dom"/>
</dbReference>
<evidence type="ECO:0000313" key="5">
    <source>
        <dbReference type="Proteomes" id="UP001432322"/>
    </source>
</evidence>
<evidence type="ECO:0000259" key="2">
    <source>
        <dbReference type="Pfam" id="PF01433"/>
    </source>
</evidence>
<dbReference type="Pfam" id="PF11838">
    <property type="entry name" value="ERAP1_C"/>
    <property type="match status" value="1"/>
</dbReference>
<organism evidence="4 5">
    <name type="scientific">Pristionchus fissidentatus</name>
    <dbReference type="NCBI Taxonomy" id="1538716"/>
    <lineage>
        <taxon>Eukaryota</taxon>
        <taxon>Metazoa</taxon>
        <taxon>Ecdysozoa</taxon>
        <taxon>Nematoda</taxon>
        <taxon>Chromadorea</taxon>
        <taxon>Rhabditida</taxon>
        <taxon>Rhabditina</taxon>
        <taxon>Diplogasteromorpha</taxon>
        <taxon>Diplogasteroidea</taxon>
        <taxon>Neodiplogasteridae</taxon>
        <taxon>Pristionchus</taxon>
    </lineage>
</organism>
<dbReference type="InterPro" id="IPR027268">
    <property type="entry name" value="Peptidase_M4/M1_CTD_sf"/>
</dbReference>
<dbReference type="GO" id="GO:0005737">
    <property type="term" value="C:cytoplasm"/>
    <property type="evidence" value="ECO:0007669"/>
    <property type="project" value="TreeGrafter"/>
</dbReference>
<dbReference type="Gene3D" id="1.10.390.10">
    <property type="entry name" value="Neutral Protease Domain 2"/>
    <property type="match status" value="1"/>
</dbReference>
<proteinExistence type="inferred from homology"/>
<comment type="caution">
    <text evidence="4">The sequence shown here is derived from an EMBL/GenBank/DDBJ whole genome shotgun (WGS) entry which is preliminary data.</text>
</comment>
<dbReference type="InterPro" id="IPR050344">
    <property type="entry name" value="Peptidase_M1_aminopeptidases"/>
</dbReference>
<dbReference type="InterPro" id="IPR014782">
    <property type="entry name" value="Peptidase_M1_dom"/>
</dbReference>
<dbReference type="GO" id="GO:0008270">
    <property type="term" value="F:zinc ion binding"/>
    <property type="evidence" value="ECO:0007669"/>
    <property type="project" value="InterPro"/>
</dbReference>
<dbReference type="GO" id="GO:0006508">
    <property type="term" value="P:proteolysis"/>
    <property type="evidence" value="ECO:0007669"/>
    <property type="project" value="TreeGrafter"/>
</dbReference>
<feature type="non-terminal residue" evidence="4">
    <location>
        <position position="1"/>
    </location>
</feature>
<dbReference type="EMBL" id="BTSY01000001">
    <property type="protein sequence ID" value="GMT10717.1"/>
    <property type="molecule type" value="Genomic_DNA"/>
</dbReference>
<dbReference type="SUPFAM" id="SSF55486">
    <property type="entry name" value="Metalloproteases ('zincins'), catalytic domain"/>
    <property type="match status" value="1"/>
</dbReference>
<comment type="similarity">
    <text evidence="1">Belongs to the peptidase M1 family.</text>
</comment>
<dbReference type="PANTHER" id="PTHR11533:SF299">
    <property type="entry name" value="AMINOPEPTIDASE"/>
    <property type="match status" value="1"/>
</dbReference>
<accession>A0AAV5UU03</accession>
<dbReference type="Gene3D" id="1.25.50.20">
    <property type="match status" value="1"/>
</dbReference>
<evidence type="ECO:0000313" key="4">
    <source>
        <dbReference type="EMBL" id="GMT10717.1"/>
    </source>
</evidence>
<feature type="non-terminal residue" evidence="4">
    <location>
        <position position="342"/>
    </location>
</feature>
<feature type="domain" description="Peptidase M1 membrane alanine aminopeptidase" evidence="2">
    <location>
        <begin position="3"/>
        <end position="60"/>
    </location>
</feature>
<keyword evidence="5" id="KW-1185">Reference proteome</keyword>
<dbReference type="Proteomes" id="UP001432322">
    <property type="component" value="Unassembled WGS sequence"/>
</dbReference>
<name>A0AAV5UU03_9BILA</name>
<dbReference type="GO" id="GO:0005615">
    <property type="term" value="C:extracellular space"/>
    <property type="evidence" value="ECO:0007669"/>
    <property type="project" value="TreeGrafter"/>
</dbReference>
<dbReference type="GO" id="GO:0016020">
    <property type="term" value="C:membrane"/>
    <property type="evidence" value="ECO:0007669"/>
    <property type="project" value="TreeGrafter"/>
</dbReference>
<gene>
    <name evidence="4" type="ORF">PFISCL1PPCAC_2014</name>
</gene>
<dbReference type="AlphaFoldDB" id="A0AAV5UU03"/>
<dbReference type="GO" id="GO:0043171">
    <property type="term" value="P:peptide catabolic process"/>
    <property type="evidence" value="ECO:0007669"/>
    <property type="project" value="TreeGrafter"/>
</dbReference>
<feature type="domain" description="ERAP1-like C-terminal" evidence="3">
    <location>
        <begin position="156"/>
        <end position="340"/>
    </location>
</feature>
<evidence type="ECO:0008006" key="6">
    <source>
        <dbReference type="Google" id="ProtNLM"/>
    </source>
</evidence>
<dbReference type="GO" id="GO:0042277">
    <property type="term" value="F:peptide binding"/>
    <property type="evidence" value="ECO:0007669"/>
    <property type="project" value="TreeGrafter"/>
</dbReference>
<dbReference type="PANTHER" id="PTHR11533">
    <property type="entry name" value="PROTEASE M1 ZINC METALLOPROTEASE"/>
    <property type="match status" value="1"/>
</dbReference>
<evidence type="ECO:0000259" key="3">
    <source>
        <dbReference type="Pfam" id="PF11838"/>
    </source>
</evidence>